<gene>
    <name evidence="5" type="ORF">EA472_15385</name>
</gene>
<dbReference type="OrthoDB" id="241568at2157"/>
<reference evidence="5 6" key="1">
    <citation type="submission" date="2018-10" db="EMBL/GenBank/DDBJ databases">
        <title>Natrarchaeobius chitinivorans gen. nov., sp. nov., and Natrarchaeobius haloalkaliphilus sp. nov., alkaliphilic, chitin-utilizing haloarchaea from hypersaline alkaline lakes.</title>
        <authorList>
            <person name="Sorokin D.Y."/>
            <person name="Elcheninov A.G."/>
            <person name="Kostrikina N.A."/>
            <person name="Bale N.J."/>
            <person name="Sinninghe Damste J.S."/>
            <person name="Khijniak T.V."/>
            <person name="Kublanov I.V."/>
            <person name="Toshchakov S.V."/>
        </authorList>
    </citation>
    <scope>NUCLEOTIDE SEQUENCE [LARGE SCALE GENOMIC DNA]</scope>
    <source>
        <strain evidence="5 6">AArcht7</strain>
    </source>
</reference>
<dbReference type="EMBL" id="REFZ01000010">
    <property type="protein sequence ID" value="RQG99241.1"/>
    <property type="molecule type" value="Genomic_DNA"/>
</dbReference>
<dbReference type="NCBIfam" id="NF045487">
    <property type="entry name" value="ASRP"/>
    <property type="match status" value="1"/>
</dbReference>
<dbReference type="Gene3D" id="3.40.50.300">
    <property type="entry name" value="P-loop containing nucleotide triphosphate hydrolases"/>
    <property type="match status" value="2"/>
</dbReference>
<keyword evidence="6" id="KW-1185">Reference proteome</keyword>
<proteinExistence type="inferred from homology"/>
<evidence type="ECO:0000256" key="2">
    <source>
        <dbReference type="ARBA" id="ARBA00049666"/>
    </source>
</evidence>
<evidence type="ECO:0000256" key="3">
    <source>
        <dbReference type="SAM" id="Coils"/>
    </source>
</evidence>
<dbReference type="Proteomes" id="UP000281431">
    <property type="component" value="Unassembled WGS sequence"/>
</dbReference>
<dbReference type="InterPro" id="IPR027417">
    <property type="entry name" value="P-loop_NTPase"/>
</dbReference>
<dbReference type="PANTHER" id="PTHR32114:SF2">
    <property type="entry name" value="ABC TRANSPORTER ABCH.3"/>
    <property type="match status" value="1"/>
</dbReference>
<feature type="coiled-coil region" evidence="3">
    <location>
        <begin position="352"/>
        <end position="512"/>
    </location>
</feature>
<dbReference type="PANTHER" id="PTHR32114">
    <property type="entry name" value="ABC TRANSPORTER ABCH.3"/>
    <property type="match status" value="1"/>
</dbReference>
<dbReference type="AlphaFoldDB" id="A0A3N6MSG9"/>
<comment type="similarity">
    <text evidence="2">Belongs to the Sph1/Sph2 family.</text>
</comment>
<organism evidence="5 6">
    <name type="scientific">Natrarchaeobius chitinivorans</name>
    <dbReference type="NCBI Taxonomy" id="1679083"/>
    <lineage>
        <taxon>Archaea</taxon>
        <taxon>Methanobacteriati</taxon>
        <taxon>Methanobacteriota</taxon>
        <taxon>Stenosarchaea group</taxon>
        <taxon>Halobacteria</taxon>
        <taxon>Halobacteriales</taxon>
        <taxon>Natrialbaceae</taxon>
        <taxon>Natrarchaeobius</taxon>
    </lineage>
</organism>
<dbReference type="SUPFAM" id="SSF52540">
    <property type="entry name" value="P-loop containing nucleoside triphosphate hydrolases"/>
    <property type="match status" value="1"/>
</dbReference>
<keyword evidence="1 3" id="KW-0175">Coiled coil</keyword>
<protein>
    <submittedName>
        <fullName evidence="5">Chromosome segregation protein SMC</fullName>
    </submittedName>
</protein>
<accession>A0A3N6MSG9</accession>
<evidence type="ECO:0000256" key="1">
    <source>
        <dbReference type="ARBA" id="ARBA00023054"/>
    </source>
</evidence>
<evidence type="ECO:0000256" key="4">
    <source>
        <dbReference type="SAM" id="MobiDB-lite"/>
    </source>
</evidence>
<sequence>MTDNQMAGQNEQGNRRATSATDTAIAVENIGGIDAVDLTFSRGVTLLTGQNATNRTSLLRALAGGLGGSASVLKRDADAGRVALTIGGETYERRHERTGAGVRTDGNPYTDADQLVDLFVCLLEDNPIRRAVRADDDLSDHLLAPVDTDELERKIVELRSERDGVDERLNEIERERTRLPKLEERRTDLRTQRDELRSELEDVRSRIDATEANATESDHVESILEEIDSTQTRLAETESELETQRTIRDELANDLDEVRASLADLEVPDERLSELEREMDRLRGRESELSTTINELSTILTQNRQVLDGDGSIVSELAVADEPASRLDPRRQSIECWTCGSDVNRGAIGDRLEDIERLVETKRSEREQVRERLAELRSRRESIEQTADRRQELRTNKAELERELEARGDNIAELTSRADALRGEIEELRSNLEAADTDDDLADYERLSELEYERGQIDRQLRELEDEINEIEYRLSKSDDLEARRDDLADRITSLRSRVDDLERDVVETFNEHMGDVLDLLDYENVARVWIERRTDGEETSFDLHIVRTDDDGTAYEDDVSHLSESEREVVGFVVALAGYLTHEVSDVVPMILLDSVEAIDASRIAALVEYVEDYTEYLVLALLEEDAAALPEEYDRVYATESLS</sequence>
<feature type="coiled-coil region" evidence="3">
    <location>
        <begin position="148"/>
        <end position="292"/>
    </location>
</feature>
<evidence type="ECO:0000313" key="5">
    <source>
        <dbReference type="EMBL" id="RQG99241.1"/>
    </source>
</evidence>
<name>A0A3N6MSG9_NATCH</name>
<evidence type="ECO:0000313" key="6">
    <source>
        <dbReference type="Proteomes" id="UP000281431"/>
    </source>
</evidence>
<feature type="region of interest" description="Disordered" evidence="4">
    <location>
        <begin position="1"/>
        <end position="20"/>
    </location>
</feature>
<comment type="caution">
    <text evidence="5">The sequence shown here is derived from an EMBL/GenBank/DDBJ whole genome shotgun (WGS) entry which is preliminary data.</text>
</comment>